<accession>A0A6A5XZY8</accession>
<name>A0A6A5XZY8_9PLEO</name>
<organism evidence="1 2">
    <name type="scientific">Aaosphaeria arxii CBS 175.79</name>
    <dbReference type="NCBI Taxonomy" id="1450172"/>
    <lineage>
        <taxon>Eukaryota</taxon>
        <taxon>Fungi</taxon>
        <taxon>Dikarya</taxon>
        <taxon>Ascomycota</taxon>
        <taxon>Pezizomycotina</taxon>
        <taxon>Dothideomycetes</taxon>
        <taxon>Pleosporomycetidae</taxon>
        <taxon>Pleosporales</taxon>
        <taxon>Pleosporales incertae sedis</taxon>
        <taxon>Aaosphaeria</taxon>
    </lineage>
</organism>
<sequence length="209" mass="23699">MYAYDSQTIVISYLTRSSVHGRLIGLPTTPSPSNEHPSTTLCRSLSSMTAPSLVHTSTYTLRFKHPTESRAIGNTSHHQQIRTVRHANPTFLPFYQDLIPRRLACFCPRAPPPSRFRSVPWRLGRQAAPIDEREEIVDFVLLTRGERVLWDRGRVLHGERDGQFFTHVHSASPPHLAFSTIHTLSRPAAVVVPHAYVKIRIRYNATCIS</sequence>
<dbReference type="AlphaFoldDB" id="A0A6A5XZY8"/>
<evidence type="ECO:0000313" key="2">
    <source>
        <dbReference type="Proteomes" id="UP000799778"/>
    </source>
</evidence>
<evidence type="ECO:0000313" key="1">
    <source>
        <dbReference type="EMBL" id="KAF2018782.1"/>
    </source>
</evidence>
<protein>
    <submittedName>
        <fullName evidence="1">Uncharacterized protein</fullName>
    </submittedName>
</protein>
<dbReference type="RefSeq" id="XP_033387121.1">
    <property type="nucleotide sequence ID" value="XM_033520742.1"/>
</dbReference>
<gene>
    <name evidence="1" type="ORF">BU24DRAFT_105041</name>
</gene>
<reference evidence="1" key="1">
    <citation type="journal article" date="2020" name="Stud. Mycol.">
        <title>101 Dothideomycetes genomes: a test case for predicting lifestyles and emergence of pathogens.</title>
        <authorList>
            <person name="Haridas S."/>
            <person name="Albert R."/>
            <person name="Binder M."/>
            <person name="Bloem J."/>
            <person name="Labutti K."/>
            <person name="Salamov A."/>
            <person name="Andreopoulos B."/>
            <person name="Baker S."/>
            <person name="Barry K."/>
            <person name="Bills G."/>
            <person name="Bluhm B."/>
            <person name="Cannon C."/>
            <person name="Castanera R."/>
            <person name="Culley D."/>
            <person name="Daum C."/>
            <person name="Ezra D."/>
            <person name="Gonzalez J."/>
            <person name="Henrissat B."/>
            <person name="Kuo A."/>
            <person name="Liang C."/>
            <person name="Lipzen A."/>
            <person name="Lutzoni F."/>
            <person name="Magnuson J."/>
            <person name="Mondo S."/>
            <person name="Nolan M."/>
            <person name="Ohm R."/>
            <person name="Pangilinan J."/>
            <person name="Park H.-J."/>
            <person name="Ramirez L."/>
            <person name="Alfaro M."/>
            <person name="Sun H."/>
            <person name="Tritt A."/>
            <person name="Yoshinaga Y."/>
            <person name="Zwiers L.-H."/>
            <person name="Turgeon B."/>
            <person name="Goodwin S."/>
            <person name="Spatafora J."/>
            <person name="Crous P."/>
            <person name="Grigoriev I."/>
        </authorList>
    </citation>
    <scope>NUCLEOTIDE SEQUENCE</scope>
    <source>
        <strain evidence="1">CBS 175.79</strain>
    </source>
</reference>
<proteinExistence type="predicted"/>
<dbReference type="Proteomes" id="UP000799778">
    <property type="component" value="Unassembled WGS sequence"/>
</dbReference>
<keyword evidence="2" id="KW-1185">Reference proteome</keyword>
<dbReference type="GeneID" id="54278139"/>
<dbReference type="EMBL" id="ML978067">
    <property type="protein sequence ID" value="KAF2018782.1"/>
    <property type="molecule type" value="Genomic_DNA"/>
</dbReference>